<accession>A0A075EYH8</accession>
<dbReference type="InterPro" id="IPR039420">
    <property type="entry name" value="WalR-like"/>
</dbReference>
<feature type="region of interest" description="Disordered" evidence="6">
    <location>
        <begin position="248"/>
        <end position="326"/>
    </location>
</feature>
<evidence type="ECO:0000259" key="7">
    <source>
        <dbReference type="PROSITE" id="PS50043"/>
    </source>
</evidence>
<dbReference type="SUPFAM" id="SSF46894">
    <property type="entry name" value="C-terminal effector domain of the bipartite response regulators"/>
    <property type="match status" value="1"/>
</dbReference>
<dbReference type="GO" id="GO:0006355">
    <property type="term" value="P:regulation of DNA-templated transcription"/>
    <property type="evidence" value="ECO:0007669"/>
    <property type="project" value="InterPro"/>
</dbReference>
<feature type="modified residue" description="4-aspartylphosphate" evidence="5">
    <location>
        <position position="80"/>
    </location>
</feature>
<dbReference type="Gene3D" id="3.40.50.2300">
    <property type="match status" value="1"/>
</dbReference>
<keyword evidence="2" id="KW-0805">Transcription regulation</keyword>
<dbReference type="Pfam" id="PF00196">
    <property type="entry name" value="GerE"/>
    <property type="match status" value="1"/>
</dbReference>
<dbReference type="AlphaFoldDB" id="A0A075EYH8"/>
<evidence type="ECO:0000256" key="3">
    <source>
        <dbReference type="ARBA" id="ARBA00023125"/>
    </source>
</evidence>
<evidence type="ECO:0000256" key="6">
    <source>
        <dbReference type="SAM" id="MobiDB-lite"/>
    </source>
</evidence>
<evidence type="ECO:0000256" key="1">
    <source>
        <dbReference type="ARBA" id="ARBA00022553"/>
    </source>
</evidence>
<dbReference type="EMBL" id="KJ721165">
    <property type="protein sequence ID" value="AIE54225.1"/>
    <property type="molecule type" value="Genomic_DNA"/>
</dbReference>
<feature type="compositionally biased region" description="Basic and acidic residues" evidence="6">
    <location>
        <begin position="254"/>
        <end position="265"/>
    </location>
</feature>
<name>A0A075EYH8_9ACTN</name>
<dbReference type="InterPro" id="IPR001789">
    <property type="entry name" value="Sig_transdc_resp-reg_receiver"/>
</dbReference>
<organism evidence="9">
    <name type="scientific">Streptomyces sp. YN86</name>
    <dbReference type="NCBI Taxonomy" id="1484062"/>
    <lineage>
        <taxon>Bacteria</taxon>
        <taxon>Bacillati</taxon>
        <taxon>Actinomycetota</taxon>
        <taxon>Actinomycetes</taxon>
        <taxon>Kitasatosporales</taxon>
        <taxon>Streptomycetaceae</taxon>
        <taxon>Streptomyces</taxon>
    </lineage>
</organism>
<dbReference type="InterPro" id="IPR016032">
    <property type="entry name" value="Sig_transdc_resp-reg_C-effctor"/>
</dbReference>
<dbReference type="PROSITE" id="PS00622">
    <property type="entry name" value="HTH_LUXR_1"/>
    <property type="match status" value="1"/>
</dbReference>
<dbReference type="CDD" id="cd17535">
    <property type="entry name" value="REC_NarL-like"/>
    <property type="match status" value="1"/>
</dbReference>
<dbReference type="SUPFAM" id="SSF52172">
    <property type="entry name" value="CheY-like"/>
    <property type="match status" value="1"/>
</dbReference>
<dbReference type="PANTHER" id="PTHR43214:SF24">
    <property type="entry name" value="TRANSCRIPTIONAL REGULATORY PROTEIN NARL-RELATED"/>
    <property type="match status" value="1"/>
</dbReference>
<evidence type="ECO:0000256" key="5">
    <source>
        <dbReference type="PROSITE-ProRule" id="PRU00169"/>
    </source>
</evidence>
<evidence type="ECO:0000256" key="2">
    <source>
        <dbReference type="ARBA" id="ARBA00023015"/>
    </source>
</evidence>
<proteinExistence type="predicted"/>
<dbReference type="InterPro" id="IPR011006">
    <property type="entry name" value="CheY-like_superfamily"/>
</dbReference>
<dbReference type="PROSITE" id="PS50110">
    <property type="entry name" value="RESPONSE_REGULATORY"/>
    <property type="match status" value="1"/>
</dbReference>
<dbReference type="SMART" id="SM00448">
    <property type="entry name" value="REC"/>
    <property type="match status" value="1"/>
</dbReference>
<reference evidence="9" key="1">
    <citation type="submission" date="2014-04" db="EMBL/GenBank/DDBJ databases">
        <title>paulomycin gene cluster in Streptomyces sp. YN86.</title>
        <authorList>
            <person name="Li J."/>
            <person name="Xie Z."/>
            <person name="Chen Y."/>
        </authorList>
    </citation>
    <scope>NUCLEOTIDE SEQUENCE</scope>
    <source>
        <strain evidence="9">YN86</strain>
    </source>
</reference>
<evidence type="ECO:0000259" key="8">
    <source>
        <dbReference type="PROSITE" id="PS50110"/>
    </source>
</evidence>
<evidence type="ECO:0000313" key="9">
    <source>
        <dbReference type="EMBL" id="AIE54225.1"/>
    </source>
</evidence>
<feature type="domain" description="HTH luxR-type" evidence="7">
    <location>
        <begin position="177"/>
        <end position="242"/>
    </location>
</feature>
<protein>
    <submittedName>
        <fullName evidence="9">PauY5</fullName>
    </submittedName>
</protein>
<dbReference type="GO" id="GO:0000160">
    <property type="term" value="P:phosphorelay signal transduction system"/>
    <property type="evidence" value="ECO:0007669"/>
    <property type="project" value="InterPro"/>
</dbReference>
<dbReference type="InterPro" id="IPR058245">
    <property type="entry name" value="NreC/VraR/RcsB-like_REC"/>
</dbReference>
<dbReference type="Pfam" id="PF00072">
    <property type="entry name" value="Response_reg"/>
    <property type="match status" value="1"/>
</dbReference>
<dbReference type="PROSITE" id="PS50043">
    <property type="entry name" value="HTH_LUXR_2"/>
    <property type="match status" value="1"/>
</dbReference>
<dbReference type="InterPro" id="IPR000792">
    <property type="entry name" value="Tscrpt_reg_LuxR_C"/>
</dbReference>
<dbReference type="GO" id="GO:0003677">
    <property type="term" value="F:DNA binding"/>
    <property type="evidence" value="ECO:0007669"/>
    <property type="project" value="UniProtKB-KW"/>
</dbReference>
<dbReference type="SMART" id="SM00421">
    <property type="entry name" value="HTH_LUXR"/>
    <property type="match status" value="1"/>
</dbReference>
<evidence type="ECO:0000256" key="4">
    <source>
        <dbReference type="ARBA" id="ARBA00023163"/>
    </source>
</evidence>
<keyword evidence="1 5" id="KW-0597">Phosphoprotein</keyword>
<feature type="compositionally biased region" description="Gly residues" evidence="6">
    <location>
        <begin position="314"/>
        <end position="326"/>
    </location>
</feature>
<feature type="domain" description="Response regulatory" evidence="8">
    <location>
        <begin position="29"/>
        <end position="148"/>
    </location>
</feature>
<keyword evidence="4" id="KW-0804">Transcription</keyword>
<dbReference type="PRINTS" id="PR00038">
    <property type="entry name" value="HTHLUXR"/>
</dbReference>
<sequence length="326" mass="34756">MRDALGPAAVASARHRALRQDATASATMTLLLADEQPLVRGGLRALFAATPSFRIEGEAENGDALVELARLHAPDVVLMDAALPGPRVLEVVRHLARDQPHPIGVVLLVSEQGPADTWVLEAARAGARGLLLKSGGQEAILSGVRDVAAGGIAMSTEFVSQILKALHSAYLPAAERPFGDISLLTPREMQVFRLVSQGLTNQQISNRLVLSEATVKSHFNRICHKLNLRNRVDAVILAYETGIAGSPGRYRTTPRHESAADEFPHSRNTTTEPARKGGLVTHHDLRSDFDSACTDPGGPFSPGRRRTFTQGAGVDIGGLSGDDGRS</sequence>
<keyword evidence="3" id="KW-0238">DNA-binding</keyword>
<dbReference type="CDD" id="cd06170">
    <property type="entry name" value="LuxR_C_like"/>
    <property type="match status" value="1"/>
</dbReference>
<dbReference type="PANTHER" id="PTHR43214">
    <property type="entry name" value="TWO-COMPONENT RESPONSE REGULATOR"/>
    <property type="match status" value="1"/>
</dbReference>